<gene>
    <name evidence="2" type="ORF">C0Q70_20909</name>
</gene>
<dbReference type="PROSITE" id="PS51112">
    <property type="entry name" value="AMMECR1"/>
    <property type="match status" value="1"/>
</dbReference>
<keyword evidence="3" id="KW-1185">Reference proteome</keyword>
<evidence type="ECO:0000313" key="2">
    <source>
        <dbReference type="EMBL" id="PVD18360.1"/>
    </source>
</evidence>
<dbReference type="OrthoDB" id="24630at2759"/>
<comment type="caution">
    <text evidence="2">The sequence shown here is derived from an EMBL/GenBank/DDBJ whole genome shotgun (WGS) entry which is preliminary data.</text>
</comment>
<protein>
    <recommendedName>
        <fullName evidence="1">AMMECR1 domain-containing protein</fullName>
    </recommendedName>
</protein>
<evidence type="ECO:0000259" key="1">
    <source>
        <dbReference type="PROSITE" id="PS51112"/>
    </source>
</evidence>
<organism evidence="2 3">
    <name type="scientific">Pomacea canaliculata</name>
    <name type="common">Golden apple snail</name>
    <dbReference type="NCBI Taxonomy" id="400727"/>
    <lineage>
        <taxon>Eukaryota</taxon>
        <taxon>Metazoa</taxon>
        <taxon>Spiralia</taxon>
        <taxon>Lophotrochozoa</taxon>
        <taxon>Mollusca</taxon>
        <taxon>Gastropoda</taxon>
        <taxon>Caenogastropoda</taxon>
        <taxon>Architaenioglossa</taxon>
        <taxon>Ampullarioidea</taxon>
        <taxon>Ampullariidae</taxon>
        <taxon>Pomacea</taxon>
    </lineage>
</organism>
<dbReference type="PANTHER" id="PTHR13016:SF0">
    <property type="entry name" value="AMME SYNDROME CANDIDATE GENE 1 PROTEIN"/>
    <property type="match status" value="1"/>
</dbReference>
<dbReference type="Gene3D" id="3.30.1490.150">
    <property type="entry name" value="Hypothetical protein ph0010, domain 2"/>
    <property type="match status" value="1"/>
</dbReference>
<proteinExistence type="predicted"/>
<accession>A0A2T7NB06</accession>
<dbReference type="AlphaFoldDB" id="A0A2T7NB06"/>
<reference evidence="2 3" key="1">
    <citation type="submission" date="2018-04" db="EMBL/GenBank/DDBJ databases">
        <title>The genome of golden apple snail Pomacea canaliculata provides insight into stress tolerance and invasive adaptation.</title>
        <authorList>
            <person name="Liu C."/>
            <person name="Liu B."/>
            <person name="Ren Y."/>
            <person name="Zhang Y."/>
            <person name="Wang H."/>
            <person name="Li S."/>
            <person name="Jiang F."/>
            <person name="Yin L."/>
            <person name="Zhang G."/>
            <person name="Qian W."/>
            <person name="Fan W."/>
        </authorList>
    </citation>
    <scope>NUCLEOTIDE SEQUENCE [LARGE SCALE GENOMIC DNA]</scope>
    <source>
        <strain evidence="2">SZHN2017</strain>
        <tissue evidence="2">Muscle</tissue>
    </source>
</reference>
<dbReference type="Proteomes" id="UP000245119">
    <property type="component" value="Linkage Group LG14"/>
</dbReference>
<sequence>MDQGCDVGGNGIRIEFVNEKGHKKTATYLPEVATEQGWDRIQTIDSLLRKGGFKGPITPEVRKAIRLTRYRSEKITVSYSDYVAQKTNGHA</sequence>
<name>A0A2T7NB06_POMCA</name>
<evidence type="ECO:0000313" key="3">
    <source>
        <dbReference type="Proteomes" id="UP000245119"/>
    </source>
</evidence>
<dbReference type="InterPro" id="IPR002733">
    <property type="entry name" value="AMMECR1_domain"/>
</dbReference>
<dbReference type="Pfam" id="PF01871">
    <property type="entry name" value="AMMECR1"/>
    <property type="match status" value="1"/>
</dbReference>
<dbReference type="STRING" id="400727.A0A2T7NB06"/>
<dbReference type="InterPro" id="IPR036071">
    <property type="entry name" value="AMMECR1_dom_sf"/>
</dbReference>
<dbReference type="PANTHER" id="PTHR13016">
    <property type="entry name" value="AMMECR1 HOMOLOG"/>
    <property type="match status" value="1"/>
</dbReference>
<feature type="domain" description="AMMECR1" evidence="1">
    <location>
        <begin position="1"/>
        <end position="86"/>
    </location>
</feature>
<dbReference type="InterPro" id="IPR023473">
    <property type="entry name" value="AMMECR1"/>
</dbReference>
<dbReference type="EMBL" id="PZQS01000014">
    <property type="protein sequence ID" value="PVD18360.1"/>
    <property type="molecule type" value="Genomic_DNA"/>
</dbReference>
<dbReference type="SUPFAM" id="SSF143447">
    <property type="entry name" value="AMMECR1-like"/>
    <property type="match status" value="1"/>
</dbReference>